<dbReference type="SUPFAM" id="SSF53448">
    <property type="entry name" value="Nucleotide-diphospho-sugar transferases"/>
    <property type="match status" value="1"/>
</dbReference>
<dbReference type="Pfam" id="PF00535">
    <property type="entry name" value="Glycos_transf_2"/>
    <property type="match status" value="1"/>
</dbReference>
<feature type="domain" description="Glycosyltransferase 2-like" evidence="2">
    <location>
        <begin position="8"/>
        <end position="135"/>
    </location>
</feature>
<keyword evidence="1" id="KW-0472">Membrane</keyword>
<dbReference type="AlphaFoldDB" id="A0A9X1IND7"/>
<dbReference type="Gene3D" id="3.90.550.10">
    <property type="entry name" value="Spore Coat Polysaccharide Biosynthesis Protein SpsA, Chain A"/>
    <property type="match status" value="1"/>
</dbReference>
<evidence type="ECO:0000313" key="4">
    <source>
        <dbReference type="Proteomes" id="UP001139095"/>
    </source>
</evidence>
<dbReference type="InterPro" id="IPR001173">
    <property type="entry name" value="Glyco_trans_2-like"/>
</dbReference>
<dbReference type="GO" id="GO:0016758">
    <property type="term" value="F:hexosyltransferase activity"/>
    <property type="evidence" value="ECO:0007669"/>
    <property type="project" value="UniProtKB-ARBA"/>
</dbReference>
<dbReference type="InterPro" id="IPR029044">
    <property type="entry name" value="Nucleotide-diphossugar_trans"/>
</dbReference>
<feature type="transmembrane region" description="Helical" evidence="1">
    <location>
        <begin position="273"/>
        <end position="291"/>
    </location>
</feature>
<organism evidence="3 4">
    <name type="scientific">Marinomonas algarum</name>
    <dbReference type="NCBI Taxonomy" id="2883105"/>
    <lineage>
        <taxon>Bacteria</taxon>
        <taxon>Pseudomonadati</taxon>
        <taxon>Pseudomonadota</taxon>
        <taxon>Gammaproteobacteria</taxon>
        <taxon>Oceanospirillales</taxon>
        <taxon>Oceanospirillaceae</taxon>
        <taxon>Marinomonas</taxon>
    </lineage>
</organism>
<gene>
    <name evidence="3" type="ORF">LG368_06305</name>
</gene>
<dbReference type="PANTHER" id="PTHR22916:SF3">
    <property type="entry name" value="UDP-GLCNAC:BETAGAL BETA-1,3-N-ACETYLGLUCOSAMINYLTRANSFERASE-LIKE PROTEIN 1"/>
    <property type="match status" value="1"/>
</dbReference>
<name>A0A9X1IND7_9GAMM</name>
<evidence type="ECO:0000256" key="1">
    <source>
        <dbReference type="SAM" id="Phobius"/>
    </source>
</evidence>
<dbReference type="CDD" id="cd00761">
    <property type="entry name" value="Glyco_tranf_GTA_type"/>
    <property type="match status" value="1"/>
</dbReference>
<dbReference type="PANTHER" id="PTHR22916">
    <property type="entry name" value="GLYCOSYLTRANSFERASE"/>
    <property type="match status" value="1"/>
</dbReference>
<dbReference type="EMBL" id="JAJATW010000007">
    <property type="protein sequence ID" value="MCB5161511.1"/>
    <property type="molecule type" value="Genomic_DNA"/>
</dbReference>
<keyword evidence="1" id="KW-1133">Transmembrane helix</keyword>
<accession>A0A9X1IND7</accession>
<evidence type="ECO:0000259" key="2">
    <source>
        <dbReference type="Pfam" id="PF00535"/>
    </source>
</evidence>
<reference evidence="3" key="1">
    <citation type="submission" date="2021-10" db="EMBL/GenBank/DDBJ databases">
        <title>Marinomonas pontica sp. nov., isolated from the Black Sea.</title>
        <authorList>
            <person name="Zhao L.-H."/>
            <person name="Xue J.-H."/>
        </authorList>
    </citation>
    <scope>NUCLEOTIDE SEQUENCE</scope>
    <source>
        <strain evidence="3">E8</strain>
    </source>
</reference>
<keyword evidence="1" id="KW-0812">Transmembrane</keyword>
<evidence type="ECO:0000313" key="3">
    <source>
        <dbReference type="EMBL" id="MCB5161511.1"/>
    </source>
</evidence>
<proteinExistence type="predicted"/>
<sequence length="299" mass="34949">MVVKEGVSVIIPVYNNFSFLKDAIESVVLNCVGLQYEIILVDDFSDDVSYLIKLDEEYSEVSLVLNKKKGNAAVSRNIGLDISKNRFVFFLDSDDFYNKEYIKNRVALHLDKKQGFIFGNFITSFGVRKIPSQLHEPKKNLCEYIFLEGGDVRTSTFSIDKENLNPKLRFDDNSFKHQDWIFACLADEQYFFDPSYGVTINVMHGGNMSMGFNLKASEYLIKKYLLDHKIITGFARSNCINSIVYNEKNAYTFFYGNFYVHTVKDFFIKNICYIYRFPVLGFFLHKFLFYLKKRRWSAK</sequence>
<comment type="caution">
    <text evidence="3">The sequence shown here is derived from an EMBL/GenBank/DDBJ whole genome shotgun (WGS) entry which is preliminary data.</text>
</comment>
<keyword evidence="4" id="KW-1185">Reference proteome</keyword>
<protein>
    <submittedName>
        <fullName evidence="3">Glycosyltransferase family 2 protein</fullName>
    </submittedName>
</protein>
<dbReference type="Proteomes" id="UP001139095">
    <property type="component" value="Unassembled WGS sequence"/>
</dbReference>
<dbReference type="RefSeq" id="WP_226753886.1">
    <property type="nucleotide sequence ID" value="NZ_JAJATW010000007.1"/>
</dbReference>